<keyword evidence="3" id="KW-1185">Reference proteome</keyword>
<dbReference type="Gene3D" id="3.30.530.20">
    <property type="match status" value="1"/>
</dbReference>
<organism evidence="2 3">
    <name type="scientific">Chryseobacterium polytrichastri</name>
    <dbReference type="NCBI Taxonomy" id="1302687"/>
    <lineage>
        <taxon>Bacteria</taxon>
        <taxon>Pseudomonadati</taxon>
        <taxon>Bacteroidota</taxon>
        <taxon>Flavobacteriia</taxon>
        <taxon>Flavobacteriales</taxon>
        <taxon>Weeksellaceae</taxon>
        <taxon>Chryseobacterium group</taxon>
        <taxon>Chryseobacterium</taxon>
    </lineage>
</organism>
<dbReference type="InterPro" id="IPR023393">
    <property type="entry name" value="START-like_dom_sf"/>
</dbReference>
<proteinExistence type="predicted"/>
<dbReference type="AlphaFoldDB" id="A0A1M6UAV0"/>
<feature type="transmembrane region" description="Helical" evidence="1">
    <location>
        <begin position="7"/>
        <end position="26"/>
    </location>
</feature>
<dbReference type="RefSeq" id="WP_073291634.1">
    <property type="nucleotide sequence ID" value="NZ_FRAV01000006.1"/>
</dbReference>
<keyword evidence="1" id="KW-1133">Transmembrane helix</keyword>
<dbReference type="CDD" id="cd07818">
    <property type="entry name" value="SRPBCC_1"/>
    <property type="match status" value="1"/>
</dbReference>
<reference evidence="3" key="1">
    <citation type="submission" date="2016-11" db="EMBL/GenBank/DDBJ databases">
        <authorList>
            <person name="Varghese N."/>
            <person name="Submissions S."/>
        </authorList>
    </citation>
    <scope>NUCLEOTIDE SEQUENCE [LARGE SCALE GENOMIC DNA]</scope>
    <source>
        <strain evidence="3">DSM 26899</strain>
    </source>
</reference>
<sequence>MKTILKTIGVIILLIIAYAIIAMLAFGKNYHYEKSVVVKAPKEKVWQQISSMKAFNEWNPWMKLDKTMKITYTGTSGEVGDKYCWDSKNDDAGAGCQEIKELVLNEKQKTEMIFAKPFEGQATSEIVLSSEGNSTKVLWTMDTEQDPMMKIMRPIMDYQMGKSYEEGLNNLKALVEK</sequence>
<gene>
    <name evidence="2" type="ORF">SAMN05444267_1006108</name>
</gene>
<dbReference type="Pfam" id="PF10604">
    <property type="entry name" value="Polyketide_cyc2"/>
    <property type="match status" value="1"/>
</dbReference>
<dbReference type="Proteomes" id="UP000184364">
    <property type="component" value="Unassembled WGS sequence"/>
</dbReference>
<accession>A0A1M6UAV0</accession>
<name>A0A1M6UAV0_9FLAO</name>
<keyword evidence="1" id="KW-0812">Transmembrane</keyword>
<dbReference type="InterPro" id="IPR019587">
    <property type="entry name" value="Polyketide_cyclase/dehydratase"/>
</dbReference>
<dbReference type="SUPFAM" id="SSF55961">
    <property type="entry name" value="Bet v1-like"/>
    <property type="match status" value="1"/>
</dbReference>
<dbReference type="STRING" id="1302687.SAMN05444267_1006108"/>
<evidence type="ECO:0000256" key="1">
    <source>
        <dbReference type="SAM" id="Phobius"/>
    </source>
</evidence>
<keyword evidence="1" id="KW-0472">Membrane</keyword>
<evidence type="ECO:0000313" key="3">
    <source>
        <dbReference type="Proteomes" id="UP000184364"/>
    </source>
</evidence>
<evidence type="ECO:0000313" key="2">
    <source>
        <dbReference type="EMBL" id="SHK66385.1"/>
    </source>
</evidence>
<protein>
    <submittedName>
        <fullName evidence="2">Polyketide cyclase / dehydrase and lipid transport</fullName>
    </submittedName>
</protein>
<dbReference type="EMBL" id="FRAV01000006">
    <property type="protein sequence ID" value="SHK66385.1"/>
    <property type="molecule type" value="Genomic_DNA"/>
</dbReference>